<evidence type="ECO:0000313" key="2">
    <source>
        <dbReference type="Proteomes" id="UP000185944"/>
    </source>
</evidence>
<comment type="caution">
    <text evidence="1">The sequence shown here is derived from an EMBL/GenBank/DDBJ whole genome shotgun (WGS) entry which is preliminary data.</text>
</comment>
<reference evidence="1 2" key="1">
    <citation type="submission" date="2016-02" db="EMBL/GenBank/DDBJ databases">
        <title>Discovery of a natural microsporidian pathogen with a broad tissue tropism in Caenorhabditis elegans.</title>
        <authorList>
            <person name="Luallen R.J."/>
            <person name="Reinke A.W."/>
            <person name="Tong L."/>
            <person name="Botts M.R."/>
            <person name="Felix M.-A."/>
            <person name="Troemel E.R."/>
        </authorList>
    </citation>
    <scope>NUCLEOTIDE SEQUENCE [LARGE SCALE GENOMIC DNA]</scope>
    <source>
        <strain evidence="1 2">JUm2807</strain>
    </source>
</reference>
<dbReference type="Proteomes" id="UP000185944">
    <property type="component" value="Unassembled WGS sequence"/>
</dbReference>
<proteinExistence type="predicted"/>
<dbReference type="VEuPathDB" id="MicrosporidiaDB:NEDG_02077"/>
<gene>
    <name evidence="1" type="ORF">NEDG_02077</name>
</gene>
<evidence type="ECO:0000313" key="1">
    <source>
        <dbReference type="EMBL" id="OAG32158.1"/>
    </source>
</evidence>
<dbReference type="EMBL" id="LTDL01000011">
    <property type="protein sequence ID" value="OAG32158.1"/>
    <property type="molecule type" value="Genomic_DNA"/>
</dbReference>
<dbReference type="GeneID" id="93648427"/>
<sequence length="199" mass="23318">MKKTGKSASARAKTLFEKIMTQARGSSPEDPSGTGYIWVCDEIRVQPTLSRRIEHISFTIQHLTLWYEKTLEENIDPSLGVFFVQITYFLYSLQFEPTVMLETLTDTVVKIEIRFSTLSIVVEHCLTLDTRKLLRHLIYKQDLKLIILWKEYLHIHNQKLHDLERAMEEAFGISKTNSPAMQEYIREKQAYLVMDSFLK</sequence>
<dbReference type="OrthoDB" id="2186377at2759"/>
<dbReference type="RefSeq" id="XP_067545651.1">
    <property type="nucleotide sequence ID" value="XM_067689495.1"/>
</dbReference>
<name>A0A177EJV7_9MICR</name>
<accession>A0A177EJV7</accession>
<protein>
    <submittedName>
        <fullName evidence="1">Uncharacterized protein</fullName>
    </submittedName>
</protein>
<keyword evidence="2" id="KW-1185">Reference proteome</keyword>
<organism evidence="1 2">
    <name type="scientific">Nematocida displodere</name>
    <dbReference type="NCBI Taxonomy" id="1805483"/>
    <lineage>
        <taxon>Eukaryota</taxon>
        <taxon>Fungi</taxon>
        <taxon>Fungi incertae sedis</taxon>
        <taxon>Microsporidia</taxon>
        <taxon>Nematocida</taxon>
    </lineage>
</organism>
<dbReference type="AlphaFoldDB" id="A0A177EJV7"/>